<dbReference type="VEuPathDB" id="VectorBase:AFUN2_004441"/>
<dbReference type="RefSeq" id="XP_049287234.1">
    <property type="nucleotide sequence ID" value="XM_049431277.1"/>
</dbReference>
<dbReference type="EnsemblMetazoa" id="AFUN016070-RA">
    <property type="protein sequence ID" value="AFUN016070-PA"/>
    <property type="gene ID" value="AFUN016070"/>
</dbReference>
<keyword evidence="2" id="KW-0732">Signal</keyword>
<sequence length="420" mass="48924">MSSRAVLVSIVVQSIVWLALYAAELPQSDDPFQDETNLCQIIVSEDMMKSLGNAMETDVKCDNNLWSNFLQQYHQTRQNLTDCMERVSVDNTPDPSNVFCQQLLDDAERQMKQEHRKHSAGLERKLHTAQKEAQKQYDQKVSLENRLNRLLNERTKLVLDLMLANIAIGDIKQALINYREYPKPASKEAATKLHEQIVQSVYRVTIYQDQRLLNLIKFVQQIEDANTKVALYRLIMVEIKKRPNQRNGYIAAVFALTVKGDSAVYSKDQQLYTDLMIPLEKRWKDQLANGNYKEVIDFAAQQPTYYEQIQTDLATVDVDKWNGLQFDKFVPYPNSLRKPEQRLEALRQIMVQIFERNKQNPQQRLIQTAKQLDICEQFMNKMKAGPNARRQLNDLKLQFPKFTSGRDYNYYLGESRKAKG</sequence>
<dbReference type="AlphaFoldDB" id="A0A1I8JUC7"/>
<dbReference type="VEuPathDB" id="VectorBase:AFUN016070"/>
<dbReference type="KEGG" id="afun:125765797"/>
<name>A0A1I8JUC7_ANOFN</name>
<protein>
    <submittedName>
        <fullName evidence="3">Uncharacterized protein</fullName>
    </submittedName>
</protein>
<dbReference type="GeneID" id="125765797"/>
<organism evidence="3">
    <name type="scientific">Anopheles funestus</name>
    <name type="common">African malaria mosquito</name>
    <dbReference type="NCBI Taxonomy" id="62324"/>
    <lineage>
        <taxon>Eukaryota</taxon>
        <taxon>Metazoa</taxon>
        <taxon>Ecdysozoa</taxon>
        <taxon>Arthropoda</taxon>
        <taxon>Hexapoda</taxon>
        <taxon>Insecta</taxon>
        <taxon>Pterygota</taxon>
        <taxon>Neoptera</taxon>
        <taxon>Endopterygota</taxon>
        <taxon>Diptera</taxon>
        <taxon>Nematocera</taxon>
        <taxon>Culicoidea</taxon>
        <taxon>Culicidae</taxon>
        <taxon>Anophelinae</taxon>
        <taxon>Anopheles</taxon>
    </lineage>
</organism>
<feature type="signal peptide" evidence="2">
    <location>
        <begin position="1"/>
        <end position="22"/>
    </location>
</feature>
<accession>A0A1I8JUC7</accession>
<dbReference type="OrthoDB" id="7734553at2759"/>
<feature type="chain" id="PRO_5009322178" evidence="2">
    <location>
        <begin position="23"/>
        <end position="420"/>
    </location>
</feature>
<evidence type="ECO:0000256" key="1">
    <source>
        <dbReference type="SAM" id="Coils"/>
    </source>
</evidence>
<feature type="coiled-coil region" evidence="1">
    <location>
        <begin position="112"/>
        <end position="160"/>
    </location>
</feature>
<proteinExistence type="predicted"/>
<reference evidence="3" key="1">
    <citation type="submission" date="2020-05" db="UniProtKB">
        <authorList>
            <consortium name="EnsemblMetazoa"/>
        </authorList>
    </citation>
    <scope>IDENTIFICATION</scope>
    <source>
        <strain evidence="3">FUMOZ</strain>
    </source>
</reference>
<evidence type="ECO:0000256" key="2">
    <source>
        <dbReference type="SAM" id="SignalP"/>
    </source>
</evidence>
<keyword evidence="1" id="KW-0175">Coiled coil</keyword>
<evidence type="ECO:0000313" key="3">
    <source>
        <dbReference type="EnsemblMetazoa" id="AFUN016070-PA"/>
    </source>
</evidence>